<evidence type="ECO:0000313" key="3">
    <source>
        <dbReference type="Proteomes" id="UP000000305"/>
    </source>
</evidence>
<dbReference type="Proteomes" id="UP000000305">
    <property type="component" value="Unassembled WGS sequence"/>
</dbReference>
<dbReference type="AlphaFoldDB" id="E9GS59"/>
<feature type="compositionally biased region" description="Low complexity" evidence="1">
    <location>
        <begin position="227"/>
        <end position="239"/>
    </location>
</feature>
<organism evidence="2 3">
    <name type="scientific">Daphnia pulex</name>
    <name type="common">Water flea</name>
    <dbReference type="NCBI Taxonomy" id="6669"/>
    <lineage>
        <taxon>Eukaryota</taxon>
        <taxon>Metazoa</taxon>
        <taxon>Ecdysozoa</taxon>
        <taxon>Arthropoda</taxon>
        <taxon>Crustacea</taxon>
        <taxon>Branchiopoda</taxon>
        <taxon>Diplostraca</taxon>
        <taxon>Cladocera</taxon>
        <taxon>Anomopoda</taxon>
        <taxon>Daphniidae</taxon>
        <taxon>Daphnia</taxon>
    </lineage>
</organism>
<dbReference type="eggNOG" id="ENOG502RYUC">
    <property type="taxonomic scope" value="Eukaryota"/>
</dbReference>
<feature type="compositionally biased region" description="Polar residues" evidence="1">
    <location>
        <begin position="210"/>
        <end position="226"/>
    </location>
</feature>
<feature type="region of interest" description="Disordered" evidence="1">
    <location>
        <begin position="1"/>
        <end position="34"/>
    </location>
</feature>
<dbReference type="EMBL" id="GL732561">
    <property type="protein sequence ID" value="EFX77726.1"/>
    <property type="molecule type" value="Genomic_DNA"/>
</dbReference>
<feature type="region of interest" description="Disordered" evidence="1">
    <location>
        <begin position="188"/>
        <end position="329"/>
    </location>
</feature>
<feature type="compositionally biased region" description="Acidic residues" evidence="1">
    <location>
        <begin position="264"/>
        <end position="288"/>
    </location>
</feature>
<protein>
    <submittedName>
        <fullName evidence="2">Uncharacterized protein</fullName>
    </submittedName>
</protein>
<evidence type="ECO:0000313" key="2">
    <source>
        <dbReference type="EMBL" id="EFX77726.1"/>
    </source>
</evidence>
<feature type="compositionally biased region" description="Basic and acidic residues" evidence="1">
    <location>
        <begin position="437"/>
        <end position="477"/>
    </location>
</feature>
<feature type="region of interest" description="Disordered" evidence="1">
    <location>
        <begin position="343"/>
        <end position="477"/>
    </location>
</feature>
<feature type="compositionally biased region" description="Basic and acidic residues" evidence="1">
    <location>
        <begin position="402"/>
        <end position="427"/>
    </location>
</feature>
<dbReference type="OrthoDB" id="2017365at2759"/>
<accession>E9GS59</accession>
<proteinExistence type="predicted"/>
<gene>
    <name evidence="2" type="ORF">DAPPUDRAFT_247289</name>
</gene>
<keyword evidence="3" id="KW-1185">Reference proteome</keyword>
<name>E9GS59_DAPPU</name>
<dbReference type="KEGG" id="dpx:DAPPUDRAFT_247289"/>
<dbReference type="HOGENOM" id="CLU_543216_0_0_1"/>
<dbReference type="InParanoid" id="E9GS59"/>
<feature type="compositionally biased region" description="Basic and acidic residues" evidence="1">
    <location>
        <begin position="1"/>
        <end position="11"/>
    </location>
</feature>
<reference evidence="2 3" key="1">
    <citation type="journal article" date="2011" name="Science">
        <title>The ecoresponsive genome of Daphnia pulex.</title>
        <authorList>
            <person name="Colbourne J.K."/>
            <person name="Pfrender M.E."/>
            <person name="Gilbert D."/>
            <person name="Thomas W.K."/>
            <person name="Tucker A."/>
            <person name="Oakley T.H."/>
            <person name="Tokishita S."/>
            <person name="Aerts A."/>
            <person name="Arnold G.J."/>
            <person name="Basu M.K."/>
            <person name="Bauer D.J."/>
            <person name="Caceres C.E."/>
            <person name="Carmel L."/>
            <person name="Casola C."/>
            <person name="Choi J.H."/>
            <person name="Detter J.C."/>
            <person name="Dong Q."/>
            <person name="Dusheyko S."/>
            <person name="Eads B.D."/>
            <person name="Frohlich T."/>
            <person name="Geiler-Samerotte K.A."/>
            <person name="Gerlach D."/>
            <person name="Hatcher P."/>
            <person name="Jogdeo S."/>
            <person name="Krijgsveld J."/>
            <person name="Kriventseva E.V."/>
            <person name="Kultz D."/>
            <person name="Laforsch C."/>
            <person name="Lindquist E."/>
            <person name="Lopez J."/>
            <person name="Manak J.R."/>
            <person name="Muller J."/>
            <person name="Pangilinan J."/>
            <person name="Patwardhan R.P."/>
            <person name="Pitluck S."/>
            <person name="Pritham E.J."/>
            <person name="Rechtsteiner A."/>
            <person name="Rho M."/>
            <person name="Rogozin I.B."/>
            <person name="Sakarya O."/>
            <person name="Salamov A."/>
            <person name="Schaack S."/>
            <person name="Shapiro H."/>
            <person name="Shiga Y."/>
            <person name="Skalitzky C."/>
            <person name="Smith Z."/>
            <person name="Souvorov A."/>
            <person name="Sung W."/>
            <person name="Tang Z."/>
            <person name="Tsuchiya D."/>
            <person name="Tu H."/>
            <person name="Vos H."/>
            <person name="Wang M."/>
            <person name="Wolf Y.I."/>
            <person name="Yamagata H."/>
            <person name="Yamada T."/>
            <person name="Ye Y."/>
            <person name="Shaw J.R."/>
            <person name="Andrews J."/>
            <person name="Crease T.J."/>
            <person name="Tang H."/>
            <person name="Lucas S.M."/>
            <person name="Robertson H.M."/>
            <person name="Bork P."/>
            <person name="Koonin E.V."/>
            <person name="Zdobnov E.M."/>
            <person name="Grigoriev I.V."/>
            <person name="Lynch M."/>
            <person name="Boore J.L."/>
        </authorList>
    </citation>
    <scope>NUCLEOTIDE SEQUENCE [LARGE SCALE GENOMIC DNA]</scope>
</reference>
<evidence type="ECO:0000256" key="1">
    <source>
        <dbReference type="SAM" id="MobiDB-lite"/>
    </source>
</evidence>
<dbReference type="STRING" id="6669.E9GS59"/>
<sequence length="502" mass="55344">MNCDSTEKGDADSGGDGDTGRKSKRARTRTQPFQSSDMDVNLLRVIKASAAAQATAAAQLAKANEEKLVVFFKGEFLVVRNAEGGFYICQATQNIFRGGHKIRIRWLSQEDPKNPKKKTKNAVAAETAKDESGFDIYTPDFYDNTDFECILTNLELEKLGRDRYGLPVEERTRTENILRRAIEVEQGLKRKGNDEESSSESESDSKEEVATTSGSSAKSIQSVEPKTSTSGVASTSSGRGTKRTRAAAVAAARQKIQQMRQYQEDDDDEDSSDDDDDDDIDDDDDSSSDSEPGKRGRRGRSRPVPVTKARVNVRSARGKKLVVPPKKAAPIPMIMKRTKASLKEATEVTSNRRKVERVTVAPHSPPEKVLTVDVEMGETSTNDEESKEIKLEAVMAEENDSTEEKDKIKKSEKSEKSDSKPENKVADVKSAAVPVEVKPESKDNDKDGVKDVKKQVSTKTEKDAIETESVKEKPEKAAEDVKLCIRYTNVPENGEKGCIHQS</sequence>